<dbReference type="Pfam" id="PF02230">
    <property type="entry name" value="Abhydrolase_2"/>
    <property type="match status" value="1"/>
</dbReference>
<dbReference type="AlphaFoldDB" id="A0AAD2PU59"/>
<sequence length="355" mass="38424">MTLLVLPRHRSAIFCSFLFVLSSLSSAVTALSLPSTFLVEAAPCCLDRRTAILESSSSLLAATALLALDDPTTSTESSNNNNFNKLPLEVVNDPDSYSALAYGGGSTNDDDAKMRNGAANNNNNKRPPPPLILVLHGAGKNDLDILSDLGDPRGEHAGLIPSLIASGQAPSMLLNNFAILAPYSQGKVSLYQDSRSKVLQFVDWAIQNQGTSKCPIRFDPKRIILFGFSDGATVAVELLTTSRFAGGVICSYGYNGPSLPSRALERLTNKPLWVFHSADDVIFDVTNSDRLVEQLRAVNNHSRGSDSTTASIIKYSRYDRDPENLPPRVRGHSMGITASKQVEVYDWMLQLPPIA</sequence>
<evidence type="ECO:0000259" key="3">
    <source>
        <dbReference type="Pfam" id="PF02230"/>
    </source>
</evidence>
<name>A0AAD2PU59_9STRA</name>
<dbReference type="SUPFAM" id="SSF53474">
    <property type="entry name" value="alpha/beta-Hydrolases"/>
    <property type="match status" value="1"/>
</dbReference>
<dbReference type="Gene3D" id="3.40.50.1820">
    <property type="entry name" value="alpha/beta hydrolase"/>
    <property type="match status" value="1"/>
</dbReference>
<dbReference type="InterPro" id="IPR029058">
    <property type="entry name" value="AB_hydrolase_fold"/>
</dbReference>
<gene>
    <name evidence="4" type="ORF">CYCCA115_LOCUS11538</name>
</gene>
<protein>
    <recommendedName>
        <fullName evidence="3">Phospholipase/carboxylesterase/thioesterase domain-containing protein</fullName>
    </recommendedName>
</protein>
<keyword evidence="2" id="KW-0732">Signal</keyword>
<evidence type="ECO:0000313" key="5">
    <source>
        <dbReference type="Proteomes" id="UP001295423"/>
    </source>
</evidence>
<feature type="region of interest" description="Disordered" evidence="1">
    <location>
        <begin position="103"/>
        <end position="129"/>
    </location>
</feature>
<dbReference type="InterPro" id="IPR003140">
    <property type="entry name" value="PLipase/COase/thioEstase"/>
</dbReference>
<keyword evidence="5" id="KW-1185">Reference proteome</keyword>
<dbReference type="Proteomes" id="UP001295423">
    <property type="component" value="Unassembled WGS sequence"/>
</dbReference>
<feature type="chain" id="PRO_5042175912" description="Phospholipase/carboxylesterase/thioesterase domain-containing protein" evidence="2">
    <location>
        <begin position="31"/>
        <end position="355"/>
    </location>
</feature>
<dbReference type="GO" id="GO:0016787">
    <property type="term" value="F:hydrolase activity"/>
    <property type="evidence" value="ECO:0007669"/>
    <property type="project" value="InterPro"/>
</dbReference>
<comment type="caution">
    <text evidence="4">The sequence shown here is derived from an EMBL/GenBank/DDBJ whole genome shotgun (WGS) entry which is preliminary data.</text>
</comment>
<feature type="domain" description="Phospholipase/carboxylesterase/thioesterase" evidence="3">
    <location>
        <begin position="189"/>
        <end position="302"/>
    </location>
</feature>
<evidence type="ECO:0000313" key="4">
    <source>
        <dbReference type="EMBL" id="CAJ1948281.1"/>
    </source>
</evidence>
<dbReference type="EMBL" id="CAKOGP040001747">
    <property type="protein sequence ID" value="CAJ1948281.1"/>
    <property type="molecule type" value="Genomic_DNA"/>
</dbReference>
<feature type="signal peptide" evidence="2">
    <location>
        <begin position="1"/>
        <end position="30"/>
    </location>
</feature>
<organism evidence="4 5">
    <name type="scientific">Cylindrotheca closterium</name>
    <dbReference type="NCBI Taxonomy" id="2856"/>
    <lineage>
        <taxon>Eukaryota</taxon>
        <taxon>Sar</taxon>
        <taxon>Stramenopiles</taxon>
        <taxon>Ochrophyta</taxon>
        <taxon>Bacillariophyta</taxon>
        <taxon>Bacillariophyceae</taxon>
        <taxon>Bacillariophycidae</taxon>
        <taxon>Bacillariales</taxon>
        <taxon>Bacillariaceae</taxon>
        <taxon>Cylindrotheca</taxon>
    </lineage>
</organism>
<reference evidence="4" key="1">
    <citation type="submission" date="2023-08" db="EMBL/GenBank/DDBJ databases">
        <authorList>
            <person name="Audoor S."/>
            <person name="Bilcke G."/>
        </authorList>
    </citation>
    <scope>NUCLEOTIDE SEQUENCE</scope>
</reference>
<feature type="compositionally biased region" description="Low complexity" evidence="1">
    <location>
        <begin position="115"/>
        <end position="125"/>
    </location>
</feature>
<accession>A0AAD2PU59</accession>
<proteinExistence type="predicted"/>
<evidence type="ECO:0000256" key="1">
    <source>
        <dbReference type="SAM" id="MobiDB-lite"/>
    </source>
</evidence>
<evidence type="ECO:0000256" key="2">
    <source>
        <dbReference type="SAM" id="SignalP"/>
    </source>
</evidence>